<name>A0A6M3M7X7_9ZZZZ</name>
<accession>A0A6M3M7X7</accession>
<sequence length="56" mass="6421">MICPYAKEIGYEHIRGCILTPREGDNNSYLSPCTEACYNGDYKKCPVYKEPEEAEK</sequence>
<proteinExistence type="predicted"/>
<protein>
    <submittedName>
        <fullName evidence="1">Uncharacterized protein</fullName>
    </submittedName>
</protein>
<dbReference type="EMBL" id="MT143727">
    <property type="protein sequence ID" value="QJB01715.1"/>
    <property type="molecule type" value="Genomic_DNA"/>
</dbReference>
<reference evidence="1" key="1">
    <citation type="submission" date="2020-03" db="EMBL/GenBank/DDBJ databases">
        <title>The deep terrestrial virosphere.</title>
        <authorList>
            <person name="Holmfeldt K."/>
            <person name="Nilsson E."/>
            <person name="Simone D."/>
            <person name="Lopez-Fernandez M."/>
            <person name="Wu X."/>
            <person name="de Brujin I."/>
            <person name="Lundin D."/>
            <person name="Andersson A."/>
            <person name="Bertilsson S."/>
            <person name="Dopson M."/>
        </authorList>
    </citation>
    <scope>NUCLEOTIDE SEQUENCE</scope>
    <source>
        <strain evidence="1">MM171B02101</strain>
    </source>
</reference>
<organism evidence="1">
    <name type="scientific">viral metagenome</name>
    <dbReference type="NCBI Taxonomy" id="1070528"/>
    <lineage>
        <taxon>unclassified sequences</taxon>
        <taxon>metagenomes</taxon>
        <taxon>organismal metagenomes</taxon>
    </lineage>
</organism>
<dbReference type="AlphaFoldDB" id="A0A6M3M7X7"/>
<evidence type="ECO:0000313" key="1">
    <source>
        <dbReference type="EMBL" id="QJB01715.1"/>
    </source>
</evidence>
<gene>
    <name evidence="1" type="ORF">MM171B02101_0008</name>
</gene>